<feature type="chain" id="PRO_5003278524" evidence="1">
    <location>
        <begin position="30"/>
        <end position="328"/>
    </location>
</feature>
<dbReference type="EMBL" id="CP002542">
    <property type="protein sequence ID" value="AEA42476.1"/>
    <property type="molecule type" value="Genomic_DNA"/>
</dbReference>
<dbReference type="KEGG" id="fte:Fluta_0470"/>
<dbReference type="RefSeq" id="WP_013685250.1">
    <property type="nucleotide sequence ID" value="NC_015321.1"/>
</dbReference>
<accession>F2IF11</accession>
<organism evidence="2 3">
    <name type="scientific">Fluviicola taffensis (strain DSM 16823 / NCIMB 13979 / RW262)</name>
    <dbReference type="NCBI Taxonomy" id="755732"/>
    <lineage>
        <taxon>Bacteria</taxon>
        <taxon>Pseudomonadati</taxon>
        <taxon>Bacteroidota</taxon>
        <taxon>Flavobacteriia</taxon>
        <taxon>Flavobacteriales</taxon>
        <taxon>Crocinitomicaceae</taxon>
        <taxon>Fluviicola</taxon>
    </lineage>
</organism>
<sequence precursor="true">MLKFCVRFFIQLKVYYIVPLCLSPFSSQAQDYTEYYQFIDSAEFYMRSNNISKINECYRKSFSLNRGFPEDYCNAIIYAYFEKKELNYPLIEQGFGNGLVYSDLKSSLNGNKIAFSKKQLKRLYRKKKLKKEKSSFKIVKMLIRDQLSRRLHRNKVHQRDSITSVKLIKLLKTEPELFDRFKTGYVGSELLGILILHSEWKNLESIQDSIHNLTKRGLINRHIFAAIIERSAMGDGYVFGLDSLKTKIVCMEDKKMILCTTYYPNISWFYGEKKDYKRKAILLPPLHPYLTEEKINELRRFLFLSDINLKYNSAGNILLSKDEYCNFK</sequence>
<evidence type="ECO:0000313" key="2">
    <source>
        <dbReference type="EMBL" id="AEA42476.1"/>
    </source>
</evidence>
<keyword evidence="3" id="KW-1185">Reference proteome</keyword>
<proteinExistence type="predicted"/>
<gene>
    <name evidence="2" type="ordered locus">Fluta_0470</name>
</gene>
<dbReference type="OrthoDB" id="1466683at2"/>
<dbReference type="AlphaFoldDB" id="F2IF11"/>
<name>F2IF11_FLUTR</name>
<reference evidence="2 3" key="1">
    <citation type="journal article" date="2011" name="Stand. Genomic Sci.">
        <title>Complete genome sequence of the gliding freshwater bacterium Fluviicola taffensis type strain (RW262).</title>
        <authorList>
            <person name="Woyke T."/>
            <person name="Chertkov O."/>
            <person name="Lapidus A."/>
            <person name="Nolan M."/>
            <person name="Lucas S."/>
            <person name="Del Rio T.G."/>
            <person name="Tice H."/>
            <person name="Cheng J.F."/>
            <person name="Tapia R."/>
            <person name="Han C."/>
            <person name="Goodwin L."/>
            <person name="Pitluck S."/>
            <person name="Liolios K."/>
            <person name="Pagani I."/>
            <person name="Ivanova N."/>
            <person name="Huntemann M."/>
            <person name="Mavromatis K."/>
            <person name="Mikhailova N."/>
            <person name="Pati A."/>
            <person name="Chen A."/>
            <person name="Palaniappan K."/>
            <person name="Land M."/>
            <person name="Hauser L."/>
            <person name="Brambilla E.M."/>
            <person name="Rohde M."/>
            <person name="Mwirichia R."/>
            <person name="Sikorski J."/>
            <person name="Tindall B.J."/>
            <person name="Goker M."/>
            <person name="Bristow J."/>
            <person name="Eisen J.A."/>
            <person name="Markowitz V."/>
            <person name="Hugenholtz P."/>
            <person name="Klenk H.P."/>
            <person name="Kyrpides N.C."/>
        </authorList>
    </citation>
    <scope>NUCLEOTIDE SEQUENCE [LARGE SCALE GENOMIC DNA]</scope>
    <source>
        <strain evidence="3">DSM 16823 / RW262 / RW262</strain>
    </source>
</reference>
<keyword evidence="1" id="KW-0732">Signal</keyword>
<feature type="signal peptide" evidence="1">
    <location>
        <begin position="1"/>
        <end position="29"/>
    </location>
</feature>
<protein>
    <submittedName>
        <fullName evidence="2">Uncharacterized protein</fullName>
    </submittedName>
</protein>
<reference evidence="3" key="2">
    <citation type="submission" date="2011-02" db="EMBL/GenBank/DDBJ databases">
        <title>The complete genome of Fluviicola taffensis DSM 16823.</title>
        <authorList>
            <consortium name="US DOE Joint Genome Institute (JGI-PGF)"/>
            <person name="Lucas S."/>
            <person name="Copeland A."/>
            <person name="Lapidus A."/>
            <person name="Bruce D."/>
            <person name="Goodwin L."/>
            <person name="Pitluck S."/>
            <person name="Kyrpides N."/>
            <person name="Mavromatis K."/>
            <person name="Ivanova N."/>
            <person name="Mikhailova N."/>
            <person name="Pagani I."/>
            <person name="Chertkov O."/>
            <person name="Detter J.C."/>
            <person name="Han C."/>
            <person name="Tapia R."/>
            <person name="Land M."/>
            <person name="Hauser L."/>
            <person name="Markowitz V."/>
            <person name="Cheng J.-F."/>
            <person name="Hugenholtz P."/>
            <person name="Woyke T."/>
            <person name="Wu D."/>
            <person name="Tindall B."/>
            <person name="Pomrenke H.G."/>
            <person name="Brambilla E."/>
            <person name="Klenk H.-P."/>
            <person name="Eisen J.A."/>
        </authorList>
    </citation>
    <scope>NUCLEOTIDE SEQUENCE [LARGE SCALE GENOMIC DNA]</scope>
    <source>
        <strain evidence="3">DSM 16823 / RW262 / RW262</strain>
    </source>
</reference>
<dbReference type="Proteomes" id="UP000007463">
    <property type="component" value="Chromosome"/>
</dbReference>
<evidence type="ECO:0000256" key="1">
    <source>
        <dbReference type="SAM" id="SignalP"/>
    </source>
</evidence>
<dbReference type="HOGENOM" id="CLU_846630_0_0_10"/>
<evidence type="ECO:0000313" key="3">
    <source>
        <dbReference type="Proteomes" id="UP000007463"/>
    </source>
</evidence>